<evidence type="ECO:0000313" key="1">
    <source>
        <dbReference type="EMBL" id="VDM02258.1"/>
    </source>
</evidence>
<sequence>MNGLLTPSDIDGDLDAVGTVAEDFVPNIWERDLVNEFFRNPGLELGEGLVWVGLWARTRICRWKSTADSPECCLRFLRAARATQGIDDQLNSHRRRSKIVEGVSDAVRLAALATV</sequence>
<dbReference type="EMBL" id="UYSU01040395">
    <property type="protein sequence ID" value="VDM02258.1"/>
    <property type="molecule type" value="Genomic_DNA"/>
</dbReference>
<reference evidence="1 2" key="2">
    <citation type="submission" date="2018-11" db="EMBL/GenBank/DDBJ databases">
        <authorList>
            <consortium name="Pathogen Informatics"/>
        </authorList>
    </citation>
    <scope>NUCLEOTIDE SEQUENCE [LARGE SCALE GENOMIC DNA]</scope>
    <source>
        <strain evidence="1 2">NST_G2</strain>
    </source>
</reference>
<dbReference type="Proteomes" id="UP000275846">
    <property type="component" value="Unassembled WGS sequence"/>
</dbReference>
<accession>A0A183THC4</accession>
<keyword evidence="2" id="KW-1185">Reference proteome</keyword>
<evidence type="ECO:0000313" key="2">
    <source>
        <dbReference type="Proteomes" id="UP000275846"/>
    </source>
</evidence>
<protein>
    <submittedName>
        <fullName evidence="3">Transposase</fullName>
    </submittedName>
</protein>
<organism evidence="3">
    <name type="scientific">Schistocephalus solidus</name>
    <name type="common">Tapeworm</name>
    <dbReference type="NCBI Taxonomy" id="70667"/>
    <lineage>
        <taxon>Eukaryota</taxon>
        <taxon>Metazoa</taxon>
        <taxon>Spiralia</taxon>
        <taxon>Lophotrochozoa</taxon>
        <taxon>Platyhelminthes</taxon>
        <taxon>Cestoda</taxon>
        <taxon>Eucestoda</taxon>
        <taxon>Diphyllobothriidea</taxon>
        <taxon>Diphyllobothriidae</taxon>
        <taxon>Schistocephalus</taxon>
    </lineage>
</organism>
<proteinExistence type="predicted"/>
<gene>
    <name evidence="1" type="ORF">SSLN_LOCUS15872</name>
</gene>
<evidence type="ECO:0000313" key="3">
    <source>
        <dbReference type="WBParaSite" id="SSLN_0001647501-mRNA-1"/>
    </source>
</evidence>
<dbReference type="WBParaSite" id="SSLN_0001647501-mRNA-1">
    <property type="protein sequence ID" value="SSLN_0001647501-mRNA-1"/>
    <property type="gene ID" value="SSLN_0001647501"/>
</dbReference>
<dbReference type="AlphaFoldDB" id="A0A183THC4"/>
<name>A0A183THC4_SCHSO</name>
<reference evidence="3" key="1">
    <citation type="submission" date="2016-06" db="UniProtKB">
        <authorList>
            <consortium name="WormBaseParasite"/>
        </authorList>
    </citation>
    <scope>IDENTIFICATION</scope>
</reference>